<sequence length="228" mass="25554">MLFCTSVSSFDACILTVKSIQGFVWKLNNIVDEVRLANGLQTKREGFMSNIDLKGLPSTAASSLPPVHTWSPPFCGDMDLVIKANGEWFHEGGKIKRPAMVTMFSRILWFDAGEYFLVTPVEKVRIQVEDAPFLVTAWQWVETELGRTIEFKTQTEDVLLLGVDSDLWMATYLGEERPYVSMRYGMKALVGRNVFYGVVDSLEPVDTSEGVGMGIISAGKTYFLLQDE</sequence>
<dbReference type="Proteomes" id="UP000509371">
    <property type="component" value="Chromosome"/>
</dbReference>
<evidence type="ECO:0000259" key="1">
    <source>
        <dbReference type="Pfam" id="PF06938"/>
    </source>
</evidence>
<dbReference type="InterPro" id="IPR048342">
    <property type="entry name" value="DUF1285_C"/>
</dbReference>
<dbReference type="KEGG" id="mpri:MP3633_2375"/>
<dbReference type="Gene3D" id="3.10.540.10">
    <property type="entry name" value="duf1285 like domain"/>
    <property type="match status" value="1"/>
</dbReference>
<name>A0A859CY34_9GAMM</name>
<evidence type="ECO:0000313" key="3">
    <source>
        <dbReference type="EMBL" id="QKK81102.1"/>
    </source>
</evidence>
<organism evidence="3 4">
    <name type="scientific">Marinomonas primoryensis</name>
    <dbReference type="NCBI Taxonomy" id="178399"/>
    <lineage>
        <taxon>Bacteria</taxon>
        <taxon>Pseudomonadati</taxon>
        <taxon>Pseudomonadota</taxon>
        <taxon>Gammaproteobacteria</taxon>
        <taxon>Oceanospirillales</taxon>
        <taxon>Oceanospirillaceae</taxon>
        <taxon>Marinomonas</taxon>
    </lineage>
</organism>
<proteinExistence type="predicted"/>
<accession>A0A859CY34</accession>
<dbReference type="EMBL" id="CP054301">
    <property type="protein sequence ID" value="QKK81102.1"/>
    <property type="molecule type" value="Genomic_DNA"/>
</dbReference>
<protein>
    <submittedName>
        <fullName evidence="3">DUF1285 domain-containing protein</fullName>
    </submittedName>
</protein>
<dbReference type="InterPro" id="IPR048341">
    <property type="entry name" value="DUF1285_N"/>
</dbReference>
<feature type="domain" description="DUF1285" evidence="1">
    <location>
        <begin position="65"/>
        <end position="131"/>
    </location>
</feature>
<gene>
    <name evidence="3" type="ORF">MP3633_2375</name>
</gene>
<dbReference type="Gene3D" id="2.30.270.10">
    <property type="entry name" value="duf1285 protein"/>
    <property type="match status" value="1"/>
</dbReference>
<dbReference type="AlphaFoldDB" id="A0A859CY34"/>
<dbReference type="Pfam" id="PF06938">
    <property type="entry name" value="DUF1285_N"/>
    <property type="match status" value="1"/>
</dbReference>
<evidence type="ECO:0000259" key="2">
    <source>
        <dbReference type="Pfam" id="PF21028"/>
    </source>
</evidence>
<evidence type="ECO:0000313" key="4">
    <source>
        <dbReference type="Proteomes" id="UP000509371"/>
    </source>
</evidence>
<dbReference type="Pfam" id="PF21028">
    <property type="entry name" value="DUF1285_C"/>
    <property type="match status" value="1"/>
</dbReference>
<reference evidence="3 4" key="1">
    <citation type="submission" date="2020-06" db="EMBL/GenBank/DDBJ databases">
        <authorList>
            <person name="Voronona O.L."/>
            <person name="Aksenova E.I."/>
            <person name="Kunda M.S."/>
            <person name="Semenov A.N."/>
            <person name="Ryzhova N."/>
        </authorList>
    </citation>
    <scope>NUCLEOTIDE SEQUENCE [LARGE SCALE GENOMIC DNA]</scope>
    <source>
        <strain evidence="3 4">MPKMM3633</strain>
    </source>
</reference>
<feature type="domain" description="DUF1285" evidence="2">
    <location>
        <begin position="132"/>
        <end position="223"/>
    </location>
</feature>
<dbReference type="InterPro" id="IPR023361">
    <property type="entry name" value="DUF1285_beta_roll_sf"/>
</dbReference>